<organism evidence="4 5">
    <name type="scientific">Escallonia rubra</name>
    <dbReference type="NCBI Taxonomy" id="112253"/>
    <lineage>
        <taxon>Eukaryota</taxon>
        <taxon>Viridiplantae</taxon>
        <taxon>Streptophyta</taxon>
        <taxon>Embryophyta</taxon>
        <taxon>Tracheophyta</taxon>
        <taxon>Spermatophyta</taxon>
        <taxon>Magnoliopsida</taxon>
        <taxon>eudicotyledons</taxon>
        <taxon>Gunneridae</taxon>
        <taxon>Pentapetalae</taxon>
        <taxon>asterids</taxon>
        <taxon>campanulids</taxon>
        <taxon>Escalloniales</taxon>
        <taxon>Escalloniaceae</taxon>
        <taxon>Escallonia</taxon>
    </lineage>
</organism>
<accession>A0AA88QPB5</accession>
<proteinExistence type="predicted"/>
<reference evidence="4" key="1">
    <citation type="submission" date="2022-12" db="EMBL/GenBank/DDBJ databases">
        <title>Draft genome assemblies for two species of Escallonia (Escalloniales).</title>
        <authorList>
            <person name="Chanderbali A."/>
            <person name="Dervinis C."/>
            <person name="Anghel I."/>
            <person name="Soltis D."/>
            <person name="Soltis P."/>
            <person name="Zapata F."/>
        </authorList>
    </citation>
    <scope>NUCLEOTIDE SEQUENCE</scope>
    <source>
        <strain evidence="4">UCBG92.1500</strain>
        <tissue evidence="4">Leaf</tissue>
    </source>
</reference>
<dbReference type="InterPro" id="IPR019363">
    <property type="entry name" value="LDAH"/>
</dbReference>
<evidence type="ECO:0000256" key="3">
    <source>
        <dbReference type="SAM" id="Phobius"/>
    </source>
</evidence>
<keyword evidence="1" id="KW-0378">Hydrolase</keyword>
<dbReference type="PANTHER" id="PTHR13390">
    <property type="entry name" value="LIPASE"/>
    <property type="match status" value="1"/>
</dbReference>
<dbReference type="GO" id="GO:0019915">
    <property type="term" value="P:lipid storage"/>
    <property type="evidence" value="ECO:0007669"/>
    <property type="project" value="InterPro"/>
</dbReference>
<comment type="caution">
    <text evidence="4">The sequence shown here is derived from an EMBL/GenBank/DDBJ whole genome shotgun (WGS) entry which is preliminary data.</text>
</comment>
<dbReference type="PANTHER" id="PTHR13390:SF0">
    <property type="entry name" value="LIPID DROPLET-ASSOCIATED HYDROLASE"/>
    <property type="match status" value="1"/>
</dbReference>
<feature type="transmembrane region" description="Helical" evidence="3">
    <location>
        <begin position="32"/>
        <end position="50"/>
    </location>
</feature>
<evidence type="ECO:0000313" key="5">
    <source>
        <dbReference type="Proteomes" id="UP001187471"/>
    </source>
</evidence>
<gene>
    <name evidence="4" type="ORF">RJ640_014114</name>
</gene>
<dbReference type="EMBL" id="JAVXUO010003183">
    <property type="protein sequence ID" value="KAK2965771.1"/>
    <property type="molecule type" value="Genomic_DNA"/>
</dbReference>
<feature type="compositionally biased region" description="Basic and acidic residues" evidence="2">
    <location>
        <begin position="172"/>
        <end position="195"/>
    </location>
</feature>
<evidence type="ECO:0000256" key="1">
    <source>
        <dbReference type="ARBA" id="ARBA00022801"/>
    </source>
</evidence>
<dbReference type="GO" id="GO:0005811">
    <property type="term" value="C:lipid droplet"/>
    <property type="evidence" value="ECO:0007669"/>
    <property type="project" value="InterPro"/>
</dbReference>
<protein>
    <submittedName>
        <fullName evidence="4">Uncharacterized protein</fullName>
    </submittedName>
</protein>
<keyword evidence="3" id="KW-1133">Transmembrane helix</keyword>
<dbReference type="GO" id="GO:0016298">
    <property type="term" value="F:lipase activity"/>
    <property type="evidence" value="ECO:0007669"/>
    <property type="project" value="InterPro"/>
</dbReference>
<keyword evidence="5" id="KW-1185">Reference proteome</keyword>
<keyword evidence="3" id="KW-0472">Membrane</keyword>
<evidence type="ECO:0000256" key="2">
    <source>
        <dbReference type="SAM" id="MobiDB-lite"/>
    </source>
</evidence>
<evidence type="ECO:0000313" key="4">
    <source>
        <dbReference type="EMBL" id="KAK2965771.1"/>
    </source>
</evidence>
<sequence length="208" mass="23616">MIAPFSPSSPQLSSMLLLAAISGPYKIVHYRSSFLCATVSSIVAVLGMLPRPVSRFLVKKSLGMAWSAIAVEALCTDVLQYHTVRNMLFMAMTEFKKLSSTPDWAFMREKRSQIAFLFGNNDHWGPLQIVEEISKQVPGAVLAIERDGHSHAFSCTEAGSVWVAQHWREQYREEHSKQRGKDEKKEGRKIEEGKERKKKRLNPNPNWV</sequence>
<dbReference type="Proteomes" id="UP001187471">
    <property type="component" value="Unassembled WGS sequence"/>
</dbReference>
<keyword evidence="3" id="KW-0812">Transmembrane</keyword>
<feature type="region of interest" description="Disordered" evidence="2">
    <location>
        <begin position="172"/>
        <end position="208"/>
    </location>
</feature>
<dbReference type="Pfam" id="PF10230">
    <property type="entry name" value="LIDHydrolase"/>
    <property type="match status" value="1"/>
</dbReference>
<dbReference type="AlphaFoldDB" id="A0AA88QPB5"/>
<name>A0AA88QPB5_9ASTE</name>